<feature type="compositionally biased region" description="Acidic residues" evidence="10">
    <location>
        <begin position="426"/>
        <end position="442"/>
    </location>
</feature>
<keyword evidence="8" id="KW-0963">Cytoplasm</keyword>
<dbReference type="InterPro" id="IPR015760">
    <property type="entry name" value="TIF_IF2"/>
</dbReference>
<dbReference type="Pfam" id="PF11987">
    <property type="entry name" value="IF-2"/>
    <property type="match status" value="1"/>
</dbReference>
<feature type="compositionally biased region" description="Low complexity" evidence="10">
    <location>
        <begin position="456"/>
        <end position="470"/>
    </location>
</feature>
<evidence type="ECO:0000313" key="12">
    <source>
        <dbReference type="EMBL" id="MDJ1185420.1"/>
    </source>
</evidence>
<sequence>MNNGKVRIYELSKELNLENHYVLTLCDRLNIAYKSHSSTISEAEAEQIRAYASEHPPDKTTHHRSKPQLANSAPIKKKPQILEIHRKKGDRDSGRSSSRSDTATIDAQERSPLQSPPRRPAAPTEPSQPQSTLQKPDISLPQAEAPSPPVGADLPAPSVSTIDTEAPPIAQSAAPPKTDSQEQSPSTPKSPVARQTTSIPTTAEPAPSKQLIGPPSRPVKPSRNKGAASVPAASKGEGSHSTNSVPTKPGKPSGGKSPKPPRLRREQNERPQKSASPSESGDGKKAPVVKPVLAREGSKSDSAGPARKQQRTPQSAEVAASSNKPRKPKPEIISHKEKSADSLRPRPVRPAAGSPSSSDEEYDVLASPEMGIETEQQEPGTLELKRPTLRPTKKVKKYSQEEEEEETGKQNKSGKGAGKKRRPQIIEDDLDDDLDDLDDGEQAAEVSLSLARPAKPKSMAVAAKPAATASTKKRSSGNRDRNRSRRGGNKPAEKVQRPEIITLTGELMVRDLAEMLVVPETDVVKSLFYKGIAATVTQTLDLETATWVARELGVEVETPEAESDAKKVTQMLAAEDLENLNRRPPVVTIMGHVDHGKTTLLDAIRQTKVAASEAGGITQHIGAYHVDVEHDDKVQQVVFLDTPGHEAFTAMRARGTRVTDIAILVVAADDGVRPQTIEAIGHAKAAEVPIVVAINKIDKEGASPDRVKQELMEHGLVPEEWGGDAIMVPVSAIQGENLDTLLEMLLLVSEIEELSANPDRLAKGTIIEAHLDKARGPVATFLVQNGTLRIGDSVVAGACVGKVRAMVDDRGERVEEALPSFAVEVLGLSEVPSAGDEFESIADEREAKALANSRAQEQRESRLQQALASRRVTLSNLSSQAAEGELKELNLILKGDVQGSVEAILGSLQQLPQNEVQLRILLASAGEVTETDVDLAAASNAVIIAFNTTFASGARATADRTGVDVREYDIIYNLLDDIEGAMEGLLDPEMVEESLGTVEVRAVFAVGKGSVAGCYIQSGKAIRNCNIRIQRGRDTIYEGFLDSLRRERDDVKEVNSGFECGVGVDKFTSWQVGDLIHTYRMVTKRRTLSS</sequence>
<evidence type="ECO:0000256" key="2">
    <source>
        <dbReference type="ARBA" id="ARBA00020675"/>
    </source>
</evidence>
<feature type="compositionally biased region" description="Basic residues" evidence="10">
    <location>
        <begin position="387"/>
        <end position="397"/>
    </location>
</feature>
<evidence type="ECO:0000256" key="8">
    <source>
        <dbReference type="HAMAP-Rule" id="MF_00100"/>
    </source>
</evidence>
<comment type="caution">
    <text evidence="8">Lacks conserved residue(s) required for the propagation of feature annotation.</text>
</comment>
<dbReference type="RefSeq" id="WP_283760062.1">
    <property type="nucleotide sequence ID" value="NZ_JAQOSQ010000034.1"/>
</dbReference>
<dbReference type="SUPFAM" id="SSF52540">
    <property type="entry name" value="P-loop containing nucleoside triphosphate hydrolases"/>
    <property type="match status" value="1"/>
</dbReference>
<dbReference type="EMBL" id="JAQOSQ010000034">
    <property type="protein sequence ID" value="MDJ1185420.1"/>
    <property type="molecule type" value="Genomic_DNA"/>
</dbReference>
<feature type="domain" description="Tr-type G" evidence="11">
    <location>
        <begin position="582"/>
        <end position="755"/>
    </location>
</feature>
<dbReference type="Gene3D" id="2.40.30.10">
    <property type="entry name" value="Translation factors"/>
    <property type="match status" value="2"/>
</dbReference>
<dbReference type="InterPro" id="IPR009000">
    <property type="entry name" value="Transl_B-barrel_sf"/>
</dbReference>
<feature type="binding site" evidence="8">
    <location>
        <begin position="695"/>
        <end position="698"/>
    </location>
    <ligand>
        <name>GTP</name>
        <dbReference type="ChEBI" id="CHEBI:37565"/>
    </ligand>
</feature>
<keyword evidence="5 8" id="KW-0648">Protein biosynthesis</keyword>
<dbReference type="Proteomes" id="UP001232992">
    <property type="component" value="Unassembled WGS sequence"/>
</dbReference>
<dbReference type="PROSITE" id="PS51722">
    <property type="entry name" value="G_TR_2"/>
    <property type="match status" value="1"/>
</dbReference>
<feature type="compositionally biased region" description="Low complexity" evidence="10">
    <location>
        <begin position="248"/>
        <end position="257"/>
    </location>
</feature>
<evidence type="ECO:0000256" key="3">
    <source>
        <dbReference type="ARBA" id="ARBA00022540"/>
    </source>
</evidence>
<comment type="caution">
    <text evidence="12">The sequence shown here is derived from an EMBL/GenBank/DDBJ whole genome shotgun (WGS) entry which is preliminary data.</text>
</comment>
<accession>A0ABT7C2B0</accession>
<dbReference type="GO" id="GO:0003743">
    <property type="term" value="F:translation initiation factor activity"/>
    <property type="evidence" value="ECO:0007669"/>
    <property type="project" value="UniProtKB-KW"/>
</dbReference>
<dbReference type="CDD" id="cd03692">
    <property type="entry name" value="mtIF2_IVc"/>
    <property type="match status" value="1"/>
</dbReference>
<dbReference type="NCBIfam" id="TIGR00231">
    <property type="entry name" value="small_GTP"/>
    <property type="match status" value="1"/>
</dbReference>
<dbReference type="CDD" id="cd01887">
    <property type="entry name" value="IF2_eIF5B"/>
    <property type="match status" value="1"/>
</dbReference>
<comment type="function">
    <text evidence="7 8 9">One of the essential components for the initiation of protein synthesis. Protects formylmethionyl-tRNA from spontaneous hydrolysis and promotes its binding to the 30S ribosomal subunits. Also involved in the hydrolysis of GTP during the formation of the 70S ribosomal complex.</text>
</comment>
<proteinExistence type="inferred from homology"/>
<dbReference type="Pfam" id="PF04760">
    <property type="entry name" value="IF2_N"/>
    <property type="match status" value="2"/>
</dbReference>
<evidence type="ECO:0000256" key="1">
    <source>
        <dbReference type="ARBA" id="ARBA00007733"/>
    </source>
</evidence>
<comment type="subcellular location">
    <subcellularLocation>
        <location evidence="8">Cytoplasm</location>
    </subcellularLocation>
</comment>
<feature type="compositionally biased region" description="Basic and acidic residues" evidence="10">
    <location>
        <begin position="263"/>
        <end position="272"/>
    </location>
</feature>
<feature type="binding site" evidence="8">
    <location>
        <begin position="641"/>
        <end position="645"/>
    </location>
    <ligand>
        <name>GTP</name>
        <dbReference type="ChEBI" id="CHEBI:37565"/>
    </ligand>
</feature>
<keyword evidence="6 8" id="KW-0342">GTP-binding</keyword>
<feature type="compositionally biased region" description="Polar residues" evidence="10">
    <location>
        <begin position="311"/>
        <end position="323"/>
    </location>
</feature>
<dbReference type="Gene3D" id="1.10.10.2480">
    <property type="match status" value="1"/>
</dbReference>
<dbReference type="NCBIfam" id="TIGR00487">
    <property type="entry name" value="IF-2"/>
    <property type="match status" value="1"/>
</dbReference>
<comment type="similarity">
    <text evidence="1 8 9">Belongs to the TRAFAC class translation factor GTPase superfamily. Classic translation factor GTPase family. IF-2 subfamily.</text>
</comment>
<dbReference type="InterPro" id="IPR000795">
    <property type="entry name" value="T_Tr_GTP-bd_dom"/>
</dbReference>
<dbReference type="Gene3D" id="3.40.50.300">
    <property type="entry name" value="P-loop containing nucleotide triphosphate hydrolases"/>
    <property type="match status" value="1"/>
</dbReference>
<dbReference type="PANTHER" id="PTHR43381:SF5">
    <property type="entry name" value="TR-TYPE G DOMAIN-CONTAINING PROTEIN"/>
    <property type="match status" value="1"/>
</dbReference>
<dbReference type="InterPro" id="IPR053905">
    <property type="entry name" value="EF-G-like_DII"/>
</dbReference>
<keyword evidence="4 8" id="KW-0547">Nucleotide-binding</keyword>
<keyword evidence="3 8" id="KW-0396">Initiation factor</keyword>
<dbReference type="PRINTS" id="PR00315">
    <property type="entry name" value="ELONGATNFCT"/>
</dbReference>
<gene>
    <name evidence="8 12" type="primary">infB</name>
    <name evidence="12" type="ORF">PMH09_19725</name>
</gene>
<dbReference type="InterPro" id="IPR027417">
    <property type="entry name" value="P-loop_NTPase"/>
</dbReference>
<dbReference type="InterPro" id="IPR006847">
    <property type="entry name" value="IF2_N"/>
</dbReference>
<dbReference type="HAMAP" id="MF_00100_B">
    <property type="entry name" value="IF_2_B"/>
    <property type="match status" value="1"/>
</dbReference>
<dbReference type="SUPFAM" id="SSF52156">
    <property type="entry name" value="Initiation factor IF2/eIF5b, domain 3"/>
    <property type="match status" value="1"/>
</dbReference>
<dbReference type="InterPro" id="IPR023115">
    <property type="entry name" value="TIF_IF2_dom3"/>
</dbReference>
<feature type="region of interest" description="Disordered" evidence="10">
    <location>
        <begin position="55"/>
        <end position="497"/>
    </location>
</feature>
<feature type="compositionally biased region" description="Polar residues" evidence="10">
    <location>
        <begin position="181"/>
        <end position="201"/>
    </location>
</feature>
<dbReference type="Pfam" id="PF22042">
    <property type="entry name" value="EF-G_D2"/>
    <property type="match status" value="1"/>
</dbReference>
<organism evidence="12 13">
    <name type="scientific">Roseofilum casamattae BLCC-M143</name>
    <dbReference type="NCBI Taxonomy" id="3022442"/>
    <lineage>
        <taxon>Bacteria</taxon>
        <taxon>Bacillati</taxon>
        <taxon>Cyanobacteriota</taxon>
        <taxon>Cyanophyceae</taxon>
        <taxon>Desertifilales</taxon>
        <taxon>Desertifilaceae</taxon>
        <taxon>Roseofilum</taxon>
        <taxon>Roseofilum casamattae</taxon>
    </lineage>
</organism>
<keyword evidence="13" id="KW-1185">Reference proteome</keyword>
<feature type="compositionally biased region" description="Polar residues" evidence="10">
    <location>
        <begin position="125"/>
        <end position="134"/>
    </location>
</feature>
<dbReference type="PANTHER" id="PTHR43381">
    <property type="entry name" value="TRANSLATION INITIATION FACTOR IF-2-RELATED"/>
    <property type="match status" value="1"/>
</dbReference>
<dbReference type="InterPro" id="IPR044145">
    <property type="entry name" value="IF2_II"/>
</dbReference>
<dbReference type="SUPFAM" id="SSF50447">
    <property type="entry name" value="Translation proteins"/>
    <property type="match status" value="2"/>
</dbReference>
<feature type="compositionally biased region" description="Basic residues" evidence="10">
    <location>
        <begin position="471"/>
        <end position="488"/>
    </location>
</feature>
<evidence type="ECO:0000313" key="13">
    <source>
        <dbReference type="Proteomes" id="UP001232992"/>
    </source>
</evidence>
<evidence type="ECO:0000256" key="4">
    <source>
        <dbReference type="ARBA" id="ARBA00022741"/>
    </source>
</evidence>
<dbReference type="InterPro" id="IPR000178">
    <property type="entry name" value="TF_IF2_bacterial-like"/>
</dbReference>
<feature type="binding site" evidence="8">
    <location>
        <begin position="591"/>
        <end position="598"/>
    </location>
    <ligand>
        <name>GTP</name>
        <dbReference type="ChEBI" id="CHEBI:37565"/>
    </ligand>
</feature>
<name>A0ABT7C2B0_9CYAN</name>
<evidence type="ECO:0000256" key="5">
    <source>
        <dbReference type="ARBA" id="ARBA00022917"/>
    </source>
</evidence>
<evidence type="ECO:0000256" key="10">
    <source>
        <dbReference type="SAM" id="MobiDB-lite"/>
    </source>
</evidence>
<dbReference type="InterPro" id="IPR005225">
    <property type="entry name" value="Small_GTP-bd"/>
</dbReference>
<evidence type="ECO:0000259" key="11">
    <source>
        <dbReference type="PROSITE" id="PS51722"/>
    </source>
</evidence>
<evidence type="ECO:0000256" key="6">
    <source>
        <dbReference type="ARBA" id="ARBA00023134"/>
    </source>
</evidence>
<dbReference type="CDD" id="cd03702">
    <property type="entry name" value="IF2_mtIF2_II"/>
    <property type="match status" value="1"/>
</dbReference>
<feature type="compositionally biased region" description="Basic and acidic residues" evidence="10">
    <location>
        <begin position="328"/>
        <end position="344"/>
    </location>
</feature>
<dbReference type="InterPro" id="IPR036925">
    <property type="entry name" value="TIF_IF2_dom3_sf"/>
</dbReference>
<evidence type="ECO:0000256" key="9">
    <source>
        <dbReference type="RuleBase" id="RU000644"/>
    </source>
</evidence>
<reference evidence="12 13" key="1">
    <citation type="submission" date="2023-01" db="EMBL/GenBank/DDBJ databases">
        <title>Novel diversity within Roseofilum (Cyanobacteria; Desertifilaceae) from marine benthic mats with descriptions of four novel species.</title>
        <authorList>
            <person name="Wang Y."/>
            <person name="Berthold D.E."/>
            <person name="Hu J."/>
            <person name="Lefler F.W."/>
            <person name="Laughinghouse H.D. IV."/>
        </authorList>
    </citation>
    <scope>NUCLEOTIDE SEQUENCE [LARGE SCALE GENOMIC DNA]</scope>
    <source>
        <strain evidence="12 13">BLCC-M143</strain>
    </source>
</reference>
<evidence type="ECO:0000256" key="7">
    <source>
        <dbReference type="ARBA" id="ARBA00025162"/>
    </source>
</evidence>
<dbReference type="Pfam" id="PF00009">
    <property type="entry name" value="GTP_EFTU"/>
    <property type="match status" value="1"/>
</dbReference>
<dbReference type="Gene3D" id="3.40.50.10050">
    <property type="entry name" value="Translation initiation factor IF- 2, domain 3"/>
    <property type="match status" value="1"/>
</dbReference>
<protein>
    <recommendedName>
        <fullName evidence="2 8">Translation initiation factor IF-2</fullName>
    </recommendedName>
</protein>